<evidence type="ECO:0000256" key="3">
    <source>
        <dbReference type="ARBA" id="ARBA00011892"/>
    </source>
</evidence>
<reference evidence="9" key="1">
    <citation type="submission" date="2022-10" db="EMBL/GenBank/DDBJ databases">
        <title>YIM 151497 complete genome.</title>
        <authorList>
            <person name="Chen X."/>
        </authorList>
    </citation>
    <scope>NUCLEOTIDE SEQUENCE</scope>
    <source>
        <strain evidence="9">YIM 151497</strain>
    </source>
</reference>
<dbReference type="Proteomes" id="UP001163882">
    <property type="component" value="Chromosome"/>
</dbReference>
<organism evidence="9 10">
    <name type="scientific">Pelagibacterium flavum</name>
    <dbReference type="NCBI Taxonomy" id="2984530"/>
    <lineage>
        <taxon>Bacteria</taxon>
        <taxon>Pseudomonadati</taxon>
        <taxon>Pseudomonadota</taxon>
        <taxon>Alphaproteobacteria</taxon>
        <taxon>Hyphomicrobiales</taxon>
        <taxon>Devosiaceae</taxon>
        <taxon>Pelagibacterium</taxon>
    </lineage>
</organism>
<dbReference type="InterPro" id="IPR000312">
    <property type="entry name" value="Glycosyl_Trfase_fam3"/>
</dbReference>
<comment type="catalytic activity">
    <reaction evidence="6 7">
        <text>thymidine + phosphate = 2-deoxy-alpha-D-ribose 1-phosphate + thymine</text>
        <dbReference type="Rhea" id="RHEA:16037"/>
        <dbReference type="ChEBI" id="CHEBI:17748"/>
        <dbReference type="ChEBI" id="CHEBI:17821"/>
        <dbReference type="ChEBI" id="CHEBI:43474"/>
        <dbReference type="ChEBI" id="CHEBI:57259"/>
        <dbReference type="EC" id="2.4.2.4"/>
    </reaction>
</comment>
<dbReference type="InterPro" id="IPR017872">
    <property type="entry name" value="Pyrmidine_PPase_CS"/>
</dbReference>
<gene>
    <name evidence="7 9" type="primary">deoA</name>
    <name evidence="9" type="ORF">OF122_17675</name>
</gene>
<evidence type="ECO:0000313" key="10">
    <source>
        <dbReference type="Proteomes" id="UP001163882"/>
    </source>
</evidence>
<dbReference type="InterPro" id="IPR036320">
    <property type="entry name" value="Glycosyl_Trfase_fam3_N_dom_sf"/>
</dbReference>
<dbReference type="SUPFAM" id="SSF52418">
    <property type="entry name" value="Nucleoside phosphorylase/phosphoribosyltransferase catalytic domain"/>
    <property type="match status" value="1"/>
</dbReference>
<dbReference type="NCBIfam" id="TIGR02644">
    <property type="entry name" value="Y_phosphoryl"/>
    <property type="match status" value="1"/>
</dbReference>
<dbReference type="EMBL" id="CP107716">
    <property type="protein sequence ID" value="UYQ71846.1"/>
    <property type="molecule type" value="Genomic_DNA"/>
</dbReference>
<dbReference type="InterPro" id="IPR035902">
    <property type="entry name" value="Nuc_phospho_transferase"/>
</dbReference>
<keyword evidence="5 7" id="KW-0808">Transferase</keyword>
<evidence type="ECO:0000256" key="5">
    <source>
        <dbReference type="ARBA" id="ARBA00022679"/>
    </source>
</evidence>
<dbReference type="Gene3D" id="3.90.1170.30">
    <property type="entry name" value="Pyrimidine nucleoside phosphorylase-like, C-terminal domain"/>
    <property type="match status" value="1"/>
</dbReference>
<dbReference type="HAMAP" id="MF_01628">
    <property type="entry name" value="Thymid_phosp"/>
    <property type="match status" value="1"/>
</dbReference>
<dbReference type="PANTHER" id="PTHR10515">
    <property type="entry name" value="THYMIDINE PHOSPHORYLASE"/>
    <property type="match status" value="1"/>
</dbReference>
<comment type="pathway">
    <text evidence="7">Pyrimidine metabolism; dTMP biosynthesis via salvage pathway; dTMP from thymine: step 1/2.</text>
</comment>
<dbReference type="Gene3D" id="1.20.970.10">
    <property type="entry name" value="Transferase, Pyrimidine Nucleoside Phosphorylase, Chain C"/>
    <property type="match status" value="1"/>
</dbReference>
<dbReference type="InterPro" id="IPR013465">
    <property type="entry name" value="Thymidine_Pase"/>
</dbReference>
<evidence type="ECO:0000256" key="7">
    <source>
        <dbReference type="HAMAP-Rule" id="MF_01628"/>
    </source>
</evidence>
<name>A0ABY6IMX6_9HYPH</name>
<dbReference type="Gene3D" id="3.40.1030.10">
    <property type="entry name" value="Nucleoside phosphorylase/phosphoribosyltransferase catalytic domain"/>
    <property type="match status" value="1"/>
</dbReference>
<feature type="domain" description="Pyrimidine nucleoside phosphorylase C-terminal" evidence="8">
    <location>
        <begin position="346"/>
        <end position="420"/>
    </location>
</feature>
<dbReference type="SUPFAM" id="SSF47648">
    <property type="entry name" value="Nucleoside phosphorylase/phosphoribosyltransferase N-terminal domain"/>
    <property type="match status" value="1"/>
</dbReference>
<evidence type="ECO:0000259" key="8">
    <source>
        <dbReference type="SMART" id="SM00941"/>
    </source>
</evidence>
<dbReference type="EC" id="2.4.2.4" evidence="3 7"/>
<sequence>MTLLPQEVIARKRDGLELDTADIAGFVAGLTSGAVNDAQAAAFAMAVYFQNMTRNERVALTLAMRDSGRVLDWSDLDGPTIDKHSTGGVGDNVSLMLAPILAACGAYVPMISGRGLGHTGGTLDKFDSIPGYMTNPDIDTLRRVVKDVGCAIIGQTDDLAPADRRLYSIRDVTATVENISLITASILSKKLAAGLDALILDVKTGSGAFMKTLEDSVGLAESLVSVANGAGLKTGALITDMNQPLASAAGNWLEVKNAIDFLTGAHRDPRLEEVTLALCAHGLVLGGMALDYDDGFIRARVALDSGAAAEKFFAMANALGSWHDLEKYVPGPVGVVREVHPVSIGRVAQIDVRGVGMAVVVLGGGRTDPNQKLDYHVGFDRLAGIGTKVDPQTPIARIHARDEATAAEAERRLLAAYVIDEDAPEHPVIYSEIPPKGGQ</sequence>
<dbReference type="InterPro" id="IPR036566">
    <property type="entry name" value="PYNP-like_C_sf"/>
</dbReference>
<comment type="function">
    <text evidence="7">The enzymes which catalyze the reversible phosphorolysis of pyrimidine nucleosides are involved in the degradation of these compounds and in their utilization as carbon and energy sources, or in the rescue of pyrimidine bases for nucleotide synthesis.</text>
</comment>
<dbReference type="InterPro" id="IPR018090">
    <property type="entry name" value="Pyrmidine_PPas_bac/euk"/>
</dbReference>
<dbReference type="SUPFAM" id="SSF54680">
    <property type="entry name" value="Pyrimidine nucleoside phosphorylase C-terminal domain"/>
    <property type="match status" value="1"/>
</dbReference>
<keyword evidence="4 7" id="KW-0328">Glycosyltransferase</keyword>
<evidence type="ECO:0000256" key="4">
    <source>
        <dbReference type="ARBA" id="ARBA00022676"/>
    </source>
</evidence>
<dbReference type="Pfam" id="PF02885">
    <property type="entry name" value="Glycos_trans_3N"/>
    <property type="match status" value="1"/>
</dbReference>
<dbReference type="InterPro" id="IPR013102">
    <property type="entry name" value="PYNP_C"/>
</dbReference>
<dbReference type="SMART" id="SM00941">
    <property type="entry name" value="PYNP_C"/>
    <property type="match status" value="1"/>
</dbReference>
<evidence type="ECO:0000256" key="2">
    <source>
        <dbReference type="ARBA" id="ARBA00011738"/>
    </source>
</evidence>
<dbReference type="InterPro" id="IPR017459">
    <property type="entry name" value="Glycosyl_Trfase_fam3_N_dom"/>
</dbReference>
<evidence type="ECO:0000313" key="9">
    <source>
        <dbReference type="EMBL" id="UYQ71846.1"/>
    </source>
</evidence>
<evidence type="ECO:0000256" key="6">
    <source>
        <dbReference type="ARBA" id="ARBA00048550"/>
    </source>
</evidence>
<dbReference type="PANTHER" id="PTHR10515:SF0">
    <property type="entry name" value="THYMIDINE PHOSPHORYLASE"/>
    <property type="match status" value="1"/>
</dbReference>
<dbReference type="Pfam" id="PF00591">
    <property type="entry name" value="Glycos_transf_3"/>
    <property type="match status" value="1"/>
</dbReference>
<comment type="similarity">
    <text evidence="1 7">Belongs to the thymidine/pyrimidine-nucleoside phosphorylase family.</text>
</comment>
<evidence type="ECO:0000256" key="1">
    <source>
        <dbReference type="ARBA" id="ARBA00006915"/>
    </source>
</evidence>
<dbReference type="GO" id="GO:0009032">
    <property type="term" value="F:thymidine phosphorylase activity"/>
    <property type="evidence" value="ECO:0007669"/>
    <property type="project" value="UniProtKB-EC"/>
</dbReference>
<keyword evidence="10" id="KW-1185">Reference proteome</keyword>
<dbReference type="PIRSF" id="PIRSF000478">
    <property type="entry name" value="TP_PyNP"/>
    <property type="match status" value="1"/>
</dbReference>
<dbReference type="NCBIfam" id="TIGR02643">
    <property type="entry name" value="T_phosphoryl"/>
    <property type="match status" value="1"/>
</dbReference>
<dbReference type="RefSeq" id="WP_264225493.1">
    <property type="nucleotide sequence ID" value="NZ_CP107716.1"/>
</dbReference>
<dbReference type="Pfam" id="PF07831">
    <property type="entry name" value="PYNP_C"/>
    <property type="match status" value="1"/>
</dbReference>
<dbReference type="InterPro" id="IPR000053">
    <property type="entry name" value="Thymidine/pyrmidine_PPase"/>
</dbReference>
<dbReference type="PROSITE" id="PS00647">
    <property type="entry name" value="THYMID_PHOSPHORYLASE"/>
    <property type="match status" value="1"/>
</dbReference>
<protein>
    <recommendedName>
        <fullName evidence="3 7">Thymidine phosphorylase</fullName>
        <ecNumber evidence="3 7">2.4.2.4</ecNumber>
    </recommendedName>
    <alternativeName>
        <fullName evidence="7">TdRPase</fullName>
    </alternativeName>
</protein>
<proteinExistence type="inferred from homology"/>
<dbReference type="NCBIfam" id="NF004490">
    <property type="entry name" value="PRK05820.1"/>
    <property type="match status" value="1"/>
</dbReference>
<accession>A0ABY6IMX6</accession>
<comment type="subunit">
    <text evidence="2 7">Homodimer.</text>
</comment>